<reference evidence="1" key="1">
    <citation type="journal article" date="2019" name="MBio">
        <title>Virus Genomes from Deep Sea Sediments Expand the Ocean Megavirome and Support Independent Origins of Viral Gigantism.</title>
        <authorList>
            <person name="Backstrom D."/>
            <person name="Yutin N."/>
            <person name="Jorgensen S.L."/>
            <person name="Dharamshi J."/>
            <person name="Homa F."/>
            <person name="Zaremba-Niedwiedzka K."/>
            <person name="Spang A."/>
            <person name="Wolf Y.I."/>
            <person name="Koonin E.V."/>
            <person name="Ettema T.J."/>
        </authorList>
    </citation>
    <scope>NUCLEOTIDE SEQUENCE</scope>
</reference>
<gene>
    <name evidence="1" type="ORF">LCMAC201_04570</name>
</gene>
<dbReference type="EMBL" id="MK500357">
    <property type="protein sequence ID" value="QBK87546.1"/>
    <property type="molecule type" value="Genomic_DNA"/>
</dbReference>
<sequence length="127" mass="14611">MENTALLTEFLNQQDYIVAWYTTAHTPNSKINNNVQISVPVTYVDITIDSDPGYSLYPEYPLVGFTYQNNMISLLSYMDSGVEIPTWVDKYYAFVSIFDTRFGYHVRNKDGLFKKVIEALKVLNNTS</sequence>
<accession>A0A481YYK8</accession>
<organism evidence="1">
    <name type="scientific">Marseillevirus LCMAC201</name>
    <dbReference type="NCBI Taxonomy" id="2506605"/>
    <lineage>
        <taxon>Viruses</taxon>
        <taxon>Varidnaviria</taxon>
        <taxon>Bamfordvirae</taxon>
        <taxon>Nucleocytoviricota</taxon>
        <taxon>Megaviricetes</taxon>
        <taxon>Pimascovirales</taxon>
        <taxon>Pimascovirales incertae sedis</taxon>
        <taxon>Marseilleviridae</taxon>
    </lineage>
</organism>
<proteinExistence type="predicted"/>
<evidence type="ECO:0000313" key="1">
    <source>
        <dbReference type="EMBL" id="QBK87546.1"/>
    </source>
</evidence>
<name>A0A481YYK8_9VIRU</name>
<protein>
    <submittedName>
        <fullName evidence="1">Uncharacterized protein</fullName>
    </submittedName>
</protein>